<dbReference type="EMBL" id="JAKIKT010000012">
    <property type="protein sequence ID" value="MCL2916235.1"/>
    <property type="molecule type" value="Genomic_DNA"/>
</dbReference>
<dbReference type="InterPro" id="IPR038626">
    <property type="entry name" value="Rof-like_sf"/>
</dbReference>
<dbReference type="InterPro" id="IPR009778">
    <property type="entry name" value="ROF"/>
</dbReference>
<dbReference type="InterPro" id="IPR023534">
    <property type="entry name" value="Rof/RNase_P-like"/>
</dbReference>
<dbReference type="Gene3D" id="2.30.30.400">
    <property type="entry name" value="Rof-like"/>
    <property type="match status" value="1"/>
</dbReference>
<accession>A0ABT0NDP2</accession>
<protein>
    <submittedName>
        <fullName evidence="1">Rho-binding antiterminator</fullName>
    </submittedName>
</protein>
<dbReference type="Proteomes" id="UP001202831">
    <property type="component" value="Unassembled WGS sequence"/>
</dbReference>
<dbReference type="SUPFAM" id="SSF101744">
    <property type="entry name" value="Rof/RNase P subunit-like"/>
    <property type="match status" value="1"/>
</dbReference>
<proteinExistence type="predicted"/>
<comment type="caution">
    <text evidence="1">The sequence shown here is derived from an EMBL/GenBank/DDBJ whole genome shotgun (WGS) entry which is preliminary data.</text>
</comment>
<organism evidence="1 2">
    <name type="scientific">Shewanella corallii</name>
    <dbReference type="NCBI Taxonomy" id="560080"/>
    <lineage>
        <taxon>Bacteria</taxon>
        <taxon>Pseudomonadati</taxon>
        <taxon>Pseudomonadota</taxon>
        <taxon>Gammaproteobacteria</taxon>
        <taxon>Alteromonadales</taxon>
        <taxon>Shewanellaceae</taxon>
        <taxon>Shewanella</taxon>
    </lineage>
</organism>
<gene>
    <name evidence="1" type="ORF">L2725_21090</name>
</gene>
<keyword evidence="2" id="KW-1185">Reference proteome</keyword>
<dbReference type="Pfam" id="PF07073">
    <property type="entry name" value="ROF"/>
    <property type="match status" value="1"/>
</dbReference>
<reference evidence="1 2" key="1">
    <citation type="submission" date="2022-01" db="EMBL/GenBank/DDBJ databases">
        <title>Whole genome-based taxonomy of the Shewanellaceae.</title>
        <authorList>
            <person name="Martin-Rodriguez A.J."/>
        </authorList>
    </citation>
    <scope>NUCLEOTIDE SEQUENCE [LARGE SCALE GENOMIC DNA]</scope>
    <source>
        <strain evidence="1 2">DSM 21332</strain>
    </source>
</reference>
<dbReference type="RefSeq" id="WP_115138653.1">
    <property type="nucleotide sequence ID" value="NZ_JAKIKT010000012.1"/>
</dbReference>
<evidence type="ECO:0000313" key="1">
    <source>
        <dbReference type="EMBL" id="MCL2916235.1"/>
    </source>
</evidence>
<name>A0ABT0NDP2_9GAMM</name>
<evidence type="ECO:0000313" key="2">
    <source>
        <dbReference type="Proteomes" id="UP001202831"/>
    </source>
</evidence>
<sequence length="95" mass="10593">MNTYQAIPCARYDYLELACIRHYPLALELRSGEVLHGKAVTTETRADKSEWLVVETPVKTRSIRLDQIMAITPQQEGADFGRVSIADELPSAESG</sequence>